<protein>
    <submittedName>
        <fullName evidence="2">Type VII secretion-associated protein</fullName>
    </submittedName>
</protein>
<evidence type="ECO:0000313" key="2">
    <source>
        <dbReference type="EMBL" id="WIM68137.1"/>
    </source>
</evidence>
<evidence type="ECO:0000256" key="1">
    <source>
        <dbReference type="SAM" id="MobiDB-lite"/>
    </source>
</evidence>
<reference evidence="2 3" key="1">
    <citation type="submission" date="2023-05" db="EMBL/GenBank/DDBJ databases">
        <title>Corynebacterium suedekumii sp. nov. and Corynebacterium breve sp. nov. isolated from raw cow's milk.</title>
        <authorList>
            <person name="Baer M.K."/>
            <person name="Mehl L."/>
            <person name="Hellmuth R."/>
            <person name="Marke G."/>
            <person name="Lipski A."/>
        </authorList>
    </citation>
    <scope>NUCLEOTIDE SEQUENCE [LARGE SCALE GENOMIC DNA]</scope>
    <source>
        <strain evidence="2 3">R4</strain>
    </source>
</reference>
<dbReference type="InterPro" id="IPR023840">
    <property type="entry name" value="T7SS_Rv3446c"/>
</dbReference>
<name>A0ABY8VGA8_9CORY</name>
<keyword evidence="3" id="KW-1185">Reference proteome</keyword>
<dbReference type="RefSeq" id="WP_284825490.1">
    <property type="nucleotide sequence ID" value="NZ_CP126969.1"/>
</dbReference>
<feature type="region of interest" description="Disordered" evidence="1">
    <location>
        <begin position="75"/>
        <end position="101"/>
    </location>
</feature>
<gene>
    <name evidence="2" type="ORF">QP027_01690</name>
</gene>
<feature type="compositionally biased region" description="Acidic residues" evidence="1">
    <location>
        <begin position="89"/>
        <end position="98"/>
    </location>
</feature>
<accession>A0ABY8VGA8</accession>
<sequence>MTTITVVIHPALTIIEADRTYYRYDKPTADDVADFCCTVVDNAIGGHHVVIQAEETTAHEFAEACRRRGFIATAEPLIDDSPAPPEPETSTEEFEPVDEPMRPSPLPVLGIAALVVVVIAAGAWLAGPEELPVEPPVVAQVSEPVREVTSAPPSPIVPVEESIVLEQNGLSVTLPLGFQLEADGEMWRAQGEDPGFRLQLAADDLYGLPAEELFNQVERELSEDPSMTLIRREANLVEYHQLPGDGSEARWFTWVADGQQLSVGCHTQFAPTTVQQATCAMAYESAVYAPESPEVEAL</sequence>
<dbReference type="NCBIfam" id="TIGR03931">
    <property type="entry name" value="T7SS_Rv3446c"/>
    <property type="match status" value="1"/>
</dbReference>
<proteinExistence type="predicted"/>
<evidence type="ECO:0000313" key="3">
    <source>
        <dbReference type="Proteomes" id="UP001225598"/>
    </source>
</evidence>
<dbReference type="EMBL" id="CP126969">
    <property type="protein sequence ID" value="WIM68137.1"/>
    <property type="molecule type" value="Genomic_DNA"/>
</dbReference>
<organism evidence="2 3">
    <name type="scientific">Corynebacterium breve</name>
    <dbReference type="NCBI Taxonomy" id="3049799"/>
    <lineage>
        <taxon>Bacteria</taxon>
        <taxon>Bacillati</taxon>
        <taxon>Actinomycetota</taxon>
        <taxon>Actinomycetes</taxon>
        <taxon>Mycobacteriales</taxon>
        <taxon>Corynebacteriaceae</taxon>
        <taxon>Corynebacterium</taxon>
    </lineage>
</organism>
<dbReference type="Proteomes" id="UP001225598">
    <property type="component" value="Chromosome"/>
</dbReference>